<feature type="signal peptide" evidence="2">
    <location>
        <begin position="1"/>
        <end position="18"/>
    </location>
</feature>
<name>A0A816BJ96_9BILA</name>
<organism evidence="4 12">
    <name type="scientific">Rotaria magnacalcarata</name>
    <dbReference type="NCBI Taxonomy" id="392030"/>
    <lineage>
        <taxon>Eukaryota</taxon>
        <taxon>Metazoa</taxon>
        <taxon>Spiralia</taxon>
        <taxon>Gnathifera</taxon>
        <taxon>Rotifera</taxon>
        <taxon>Eurotatoria</taxon>
        <taxon>Bdelloidea</taxon>
        <taxon>Philodinida</taxon>
        <taxon>Philodinidae</taxon>
        <taxon>Rotaria</taxon>
    </lineage>
</organism>
<dbReference type="EMBL" id="CAJNRE010021425">
    <property type="protein sequence ID" value="CAF2258092.1"/>
    <property type="molecule type" value="Genomic_DNA"/>
</dbReference>
<evidence type="ECO:0000313" key="4">
    <source>
        <dbReference type="EMBL" id="CAF1609959.1"/>
    </source>
</evidence>
<evidence type="ECO:0000313" key="11">
    <source>
        <dbReference type="EMBL" id="CAF5061842.1"/>
    </source>
</evidence>
<dbReference type="Proteomes" id="UP000663866">
    <property type="component" value="Unassembled WGS sequence"/>
</dbReference>
<dbReference type="Proteomes" id="UP000663834">
    <property type="component" value="Unassembled WGS sequence"/>
</dbReference>
<dbReference type="EMBL" id="CAJOBJ010062393">
    <property type="protein sequence ID" value="CAF4423442.1"/>
    <property type="molecule type" value="Genomic_DNA"/>
</dbReference>
<keyword evidence="1" id="KW-1133">Transmembrane helix</keyword>
<evidence type="ECO:0000313" key="6">
    <source>
        <dbReference type="EMBL" id="CAF2258092.1"/>
    </source>
</evidence>
<evidence type="ECO:0000313" key="10">
    <source>
        <dbReference type="EMBL" id="CAF4423442.1"/>
    </source>
</evidence>
<evidence type="ECO:0000313" key="13">
    <source>
        <dbReference type="Proteomes" id="UP000663866"/>
    </source>
</evidence>
<dbReference type="EMBL" id="CAJOBF010004485">
    <property type="protein sequence ID" value="CAF4140544.1"/>
    <property type="molecule type" value="Genomic_DNA"/>
</dbReference>
<dbReference type="EMBL" id="CAJNOW010005174">
    <property type="protein sequence ID" value="CAF1441805.1"/>
    <property type="molecule type" value="Genomic_DNA"/>
</dbReference>
<feature type="transmembrane region" description="Helical" evidence="1">
    <location>
        <begin position="138"/>
        <end position="160"/>
    </location>
</feature>
<protein>
    <submittedName>
        <fullName evidence="4">Uncharacterized protein</fullName>
    </submittedName>
</protein>
<dbReference type="AlphaFoldDB" id="A0A816BJ96"/>
<keyword evidence="1" id="KW-0472">Membrane</keyword>
<evidence type="ECO:0000313" key="5">
    <source>
        <dbReference type="EMBL" id="CAF2082406.1"/>
    </source>
</evidence>
<dbReference type="Proteomes" id="UP000663887">
    <property type="component" value="Unassembled WGS sequence"/>
</dbReference>
<keyword evidence="13" id="KW-1185">Reference proteome</keyword>
<dbReference type="Proteomes" id="UP000663855">
    <property type="component" value="Unassembled WGS sequence"/>
</dbReference>
<evidence type="ECO:0000313" key="9">
    <source>
        <dbReference type="EMBL" id="CAF4167430.1"/>
    </source>
</evidence>
<evidence type="ECO:0000313" key="8">
    <source>
        <dbReference type="EMBL" id="CAF4140544.1"/>
    </source>
</evidence>
<dbReference type="Proteomes" id="UP000681720">
    <property type="component" value="Unassembled WGS sequence"/>
</dbReference>
<dbReference type="EMBL" id="CAJOBH010228530">
    <property type="protein sequence ID" value="CAF5061842.1"/>
    <property type="molecule type" value="Genomic_DNA"/>
</dbReference>
<dbReference type="EMBL" id="CAJOBI010012772">
    <property type="protein sequence ID" value="CAF4167430.1"/>
    <property type="molecule type" value="Genomic_DNA"/>
</dbReference>
<dbReference type="EMBL" id="CAJNOV010017616">
    <property type="protein sequence ID" value="CAF1609959.1"/>
    <property type="molecule type" value="Genomic_DNA"/>
</dbReference>
<dbReference type="EMBL" id="CAJOBG010001649">
    <property type="protein sequence ID" value="CAF3947339.1"/>
    <property type="molecule type" value="Genomic_DNA"/>
</dbReference>
<dbReference type="Proteomes" id="UP000681967">
    <property type="component" value="Unassembled WGS sequence"/>
</dbReference>
<dbReference type="Proteomes" id="UP000663824">
    <property type="component" value="Unassembled WGS sequence"/>
</dbReference>
<evidence type="ECO:0000313" key="12">
    <source>
        <dbReference type="Proteomes" id="UP000663855"/>
    </source>
</evidence>
<evidence type="ECO:0000313" key="3">
    <source>
        <dbReference type="EMBL" id="CAF1441805.1"/>
    </source>
</evidence>
<keyword evidence="2" id="KW-0732">Signal</keyword>
<sequence length="182" mass="21441">MILLFMIILLSIPVRILGSNKETIIESPFYLRARIHDSHTANVQFEIAHDGDQRGCQMYKFTIRHKDKNPYSMPQQNLTFWRNSLELKQLTFGNYRICAIICSEYLRTNNSYDKTAKKKNSSKPITACVTIRVYRSHFLILTLYILVFLILVLSQIDLSLRKRKLLRAQIDQSFIDFKQILH</sequence>
<dbReference type="OrthoDB" id="10004836at2759"/>
<keyword evidence="1" id="KW-0812">Transmembrane</keyword>
<comment type="caution">
    <text evidence="4">The sequence shown here is derived from an EMBL/GenBank/DDBJ whole genome shotgun (WGS) entry which is preliminary data.</text>
</comment>
<evidence type="ECO:0000256" key="1">
    <source>
        <dbReference type="SAM" id="Phobius"/>
    </source>
</evidence>
<feature type="chain" id="PRO_5036229622" evidence="2">
    <location>
        <begin position="19"/>
        <end position="182"/>
    </location>
</feature>
<reference evidence="4" key="1">
    <citation type="submission" date="2021-02" db="EMBL/GenBank/DDBJ databases">
        <authorList>
            <person name="Nowell W R."/>
        </authorList>
    </citation>
    <scope>NUCLEOTIDE SEQUENCE</scope>
</reference>
<dbReference type="Proteomes" id="UP000676336">
    <property type="component" value="Unassembled WGS sequence"/>
</dbReference>
<dbReference type="EMBL" id="CAJNRG010006072">
    <property type="protein sequence ID" value="CAF2082406.1"/>
    <property type="molecule type" value="Genomic_DNA"/>
</dbReference>
<gene>
    <name evidence="11" type="ORF">BYL167_LOCUS59387</name>
    <name evidence="4" type="ORF">CJN711_LOCUS36379</name>
    <name evidence="10" type="ORF">GIL414_LOCUS31209</name>
    <name evidence="3" type="ORF">KQP761_LOCUS11545</name>
    <name evidence="6" type="ORF">MBJ925_LOCUS38358</name>
    <name evidence="7" type="ORF">OVN521_LOCUS12029</name>
    <name evidence="9" type="ORF">SMN809_LOCUS20449</name>
    <name evidence="8" type="ORF">UXM345_LOCUS24540</name>
    <name evidence="5" type="ORF">XDN619_LOCUS15019</name>
</gene>
<dbReference type="Proteomes" id="UP000663842">
    <property type="component" value="Unassembled WGS sequence"/>
</dbReference>
<evidence type="ECO:0000256" key="2">
    <source>
        <dbReference type="SAM" id="SignalP"/>
    </source>
</evidence>
<evidence type="ECO:0000313" key="7">
    <source>
        <dbReference type="EMBL" id="CAF3947339.1"/>
    </source>
</evidence>
<accession>A0A816BJ96</accession>
<proteinExistence type="predicted"/>